<dbReference type="Pfam" id="PF01197">
    <property type="entry name" value="Ribosomal_L31"/>
    <property type="match status" value="1"/>
</dbReference>
<gene>
    <name evidence="9" type="ORF">Deia_00584</name>
</gene>
<evidence type="ECO:0000256" key="7">
    <source>
        <dbReference type="ARBA" id="ARBA00035687"/>
    </source>
</evidence>
<evidence type="ECO:0000256" key="1">
    <source>
        <dbReference type="ARBA" id="ARBA00003795"/>
    </source>
</evidence>
<comment type="function">
    <text evidence="1">Binds the 23S rRNA.</text>
</comment>
<dbReference type="InterPro" id="IPR042105">
    <property type="entry name" value="Ribosomal_bL31_sf"/>
</dbReference>
<protein>
    <recommendedName>
        <fullName evidence="7">Large ribosomal subunit protein bL31</fullName>
    </recommendedName>
    <alternativeName>
        <fullName evidence="6">50S ribosomal protein L31</fullName>
    </alternativeName>
</protein>
<evidence type="ECO:0000313" key="9">
    <source>
        <dbReference type="EMBL" id="QED23379.1"/>
    </source>
</evidence>
<feature type="region of interest" description="Disordered" evidence="8">
    <location>
        <begin position="1"/>
        <end position="31"/>
    </location>
</feature>
<dbReference type="InterPro" id="IPR034704">
    <property type="entry name" value="Ribosomal_bL28/bL31-like_sf"/>
</dbReference>
<evidence type="ECO:0000256" key="2">
    <source>
        <dbReference type="ARBA" id="ARBA00009296"/>
    </source>
</evidence>
<keyword evidence="4 9" id="KW-0689">Ribosomal protein</keyword>
<dbReference type="GO" id="GO:1990904">
    <property type="term" value="C:ribonucleoprotein complex"/>
    <property type="evidence" value="ECO:0007669"/>
    <property type="project" value="UniProtKB-KW"/>
</dbReference>
<evidence type="ECO:0000256" key="5">
    <source>
        <dbReference type="ARBA" id="ARBA00023274"/>
    </source>
</evidence>
<evidence type="ECO:0000256" key="4">
    <source>
        <dbReference type="ARBA" id="ARBA00022980"/>
    </source>
</evidence>
<dbReference type="GO" id="GO:0005840">
    <property type="term" value="C:ribosome"/>
    <property type="evidence" value="ECO:0007669"/>
    <property type="project" value="UniProtKB-KW"/>
</dbReference>
<dbReference type="AlphaFoldDB" id="A0A5B8XDD8"/>
<proteinExistence type="inferred from homology"/>
<evidence type="ECO:0000256" key="3">
    <source>
        <dbReference type="ARBA" id="ARBA00011838"/>
    </source>
</evidence>
<dbReference type="GO" id="GO:0006412">
    <property type="term" value="P:translation"/>
    <property type="evidence" value="ECO:0007669"/>
    <property type="project" value="InterPro"/>
</dbReference>
<evidence type="ECO:0000256" key="6">
    <source>
        <dbReference type="ARBA" id="ARBA00035490"/>
    </source>
</evidence>
<dbReference type="Gene3D" id="4.10.830.30">
    <property type="entry name" value="Ribosomal protein L31"/>
    <property type="match status" value="1"/>
</dbReference>
<evidence type="ECO:0000313" key="10">
    <source>
        <dbReference type="Proteomes" id="UP000321934"/>
    </source>
</evidence>
<organism evidence="9 10">
    <name type="scientific">Candidatus Deianiraea vastatrix</name>
    <dbReference type="NCBI Taxonomy" id="2163644"/>
    <lineage>
        <taxon>Bacteria</taxon>
        <taxon>Pseudomonadati</taxon>
        <taxon>Pseudomonadota</taxon>
        <taxon>Alphaproteobacteria</taxon>
        <taxon>Rickettsiales</taxon>
        <taxon>Candidatus Deianiraeaceae</taxon>
        <taxon>Candidatus Deianiraea</taxon>
    </lineage>
</organism>
<keyword evidence="5" id="KW-0687">Ribonucleoprotein</keyword>
<evidence type="ECO:0000256" key="8">
    <source>
        <dbReference type="SAM" id="MobiDB-lite"/>
    </source>
</evidence>
<dbReference type="EMBL" id="CP029077">
    <property type="protein sequence ID" value="QED23379.1"/>
    <property type="molecule type" value="Genomic_DNA"/>
</dbReference>
<accession>A0A5B8XDD8</accession>
<sequence length="110" mass="12184">MCSCMSKATDKNVKKAPQASSKQQKDGKKVKRKLQDFGLTYHKVVLIDTEGCKISTYSTYGKDGQEIKLETCPKSHSAWKSGVMDIANSKDLNVKKFNSKYGNISSSDLV</sequence>
<dbReference type="SUPFAM" id="SSF143800">
    <property type="entry name" value="L28p-like"/>
    <property type="match status" value="1"/>
</dbReference>
<dbReference type="InterPro" id="IPR002150">
    <property type="entry name" value="Ribosomal_bL31"/>
</dbReference>
<dbReference type="Proteomes" id="UP000321934">
    <property type="component" value="Chromosome"/>
</dbReference>
<name>A0A5B8XDD8_9RICK</name>
<keyword evidence="10" id="KW-1185">Reference proteome</keyword>
<comment type="subunit">
    <text evidence="3">Part of the 50S ribosomal subunit.</text>
</comment>
<comment type="similarity">
    <text evidence="2">Belongs to the bacterial ribosomal protein bL31 family. Type A subfamily.</text>
</comment>
<dbReference type="GO" id="GO:0003735">
    <property type="term" value="F:structural constituent of ribosome"/>
    <property type="evidence" value="ECO:0007669"/>
    <property type="project" value="InterPro"/>
</dbReference>
<reference evidence="9 10" key="1">
    <citation type="journal article" date="2019" name="ISME J.">
        <title>Deianiraea, an extracellular bacterium associated with the ciliate Paramecium, suggests an alternative scenario for the evolution of Rickettsiales.</title>
        <authorList>
            <person name="Castelli M."/>
            <person name="Sabaneyeva E."/>
            <person name="Lanzoni O."/>
            <person name="Lebedeva N."/>
            <person name="Floriano A.M."/>
            <person name="Gaiarsa S."/>
            <person name="Benken K."/>
            <person name="Modeo L."/>
            <person name="Bandi C."/>
            <person name="Potekhin A."/>
            <person name="Sassera D."/>
            <person name="Petroni G."/>
        </authorList>
    </citation>
    <scope>NUCLEOTIDE SEQUENCE [LARGE SCALE GENOMIC DNA]</scope>
    <source>
        <strain evidence="9">CyL4-1</strain>
    </source>
</reference>